<proteinExistence type="predicted"/>
<organism evidence="1 2">
    <name type="scientific">Antricoccus suffuscus</name>
    <dbReference type="NCBI Taxonomy" id="1629062"/>
    <lineage>
        <taxon>Bacteria</taxon>
        <taxon>Bacillati</taxon>
        <taxon>Actinomycetota</taxon>
        <taxon>Actinomycetes</taxon>
        <taxon>Geodermatophilales</taxon>
        <taxon>Antricoccaceae</taxon>
        <taxon>Antricoccus</taxon>
    </lineage>
</organism>
<reference evidence="1 2" key="1">
    <citation type="submission" date="2018-03" db="EMBL/GenBank/DDBJ databases">
        <title>Genomic Encyclopedia of Archaeal and Bacterial Type Strains, Phase II (KMG-II): from individual species to whole genera.</title>
        <authorList>
            <person name="Goeker M."/>
        </authorList>
    </citation>
    <scope>NUCLEOTIDE SEQUENCE [LARGE SCALE GENOMIC DNA]</scope>
    <source>
        <strain evidence="1 2">DSM 100065</strain>
    </source>
</reference>
<gene>
    <name evidence="1" type="ORF">CLV47_11528</name>
</gene>
<accession>A0A2T0ZW68</accession>
<comment type="caution">
    <text evidence="1">The sequence shown here is derived from an EMBL/GenBank/DDBJ whole genome shotgun (WGS) entry which is preliminary data.</text>
</comment>
<dbReference type="RefSeq" id="WP_146135405.1">
    <property type="nucleotide sequence ID" value="NZ_PVUE01000015.1"/>
</dbReference>
<dbReference type="SUPFAM" id="SSF140478">
    <property type="entry name" value="LemA-like"/>
    <property type="match status" value="1"/>
</dbReference>
<dbReference type="OrthoDB" id="3214694at2"/>
<evidence type="ECO:0008006" key="3">
    <source>
        <dbReference type="Google" id="ProtNLM"/>
    </source>
</evidence>
<dbReference type="Gene3D" id="1.20.1440.20">
    <property type="entry name" value="LemA-like domain"/>
    <property type="match status" value="1"/>
</dbReference>
<evidence type="ECO:0000313" key="1">
    <source>
        <dbReference type="EMBL" id="PRZ40601.1"/>
    </source>
</evidence>
<dbReference type="Proteomes" id="UP000237752">
    <property type="component" value="Unassembled WGS sequence"/>
</dbReference>
<name>A0A2T0ZW68_9ACTN</name>
<sequence length="162" mass="18018">MTWLFIGLAVLVLIAVWITWTAGRIDRLNARCDAAWARLDAQLVRRSSALRALAEQTPAHLGEDIAGGVREVVHVSMTAERESRAASENTISAYIADLPTAQRDPELTSELSDSCERVRIARTFYNDAVRATAALRGQWLARTLRLGRRTPVPPYFDINDVT</sequence>
<protein>
    <recommendedName>
        <fullName evidence="3">LemA protein</fullName>
    </recommendedName>
</protein>
<evidence type="ECO:0000313" key="2">
    <source>
        <dbReference type="Proteomes" id="UP000237752"/>
    </source>
</evidence>
<dbReference type="EMBL" id="PVUE01000015">
    <property type="protein sequence ID" value="PRZ40601.1"/>
    <property type="molecule type" value="Genomic_DNA"/>
</dbReference>
<keyword evidence="2" id="KW-1185">Reference proteome</keyword>
<dbReference type="AlphaFoldDB" id="A0A2T0ZW68"/>
<dbReference type="InterPro" id="IPR023353">
    <property type="entry name" value="LemA-like_dom_sf"/>
</dbReference>